<reference evidence="3" key="1">
    <citation type="journal article" date="2019" name="Int. J. Syst. Evol. Microbiol.">
        <title>The Global Catalogue of Microorganisms (GCM) 10K type strain sequencing project: providing services to taxonomists for standard genome sequencing and annotation.</title>
        <authorList>
            <consortium name="The Broad Institute Genomics Platform"/>
            <consortium name="The Broad Institute Genome Sequencing Center for Infectious Disease"/>
            <person name="Wu L."/>
            <person name="Ma J."/>
        </authorList>
    </citation>
    <scope>NUCLEOTIDE SEQUENCE [LARGE SCALE GENOMIC DNA]</scope>
    <source>
        <strain evidence="3">KACC 14058</strain>
    </source>
</reference>
<evidence type="ECO:0000313" key="3">
    <source>
        <dbReference type="Proteomes" id="UP001595880"/>
    </source>
</evidence>
<dbReference type="SUPFAM" id="SSF53474">
    <property type="entry name" value="alpha/beta-Hydrolases"/>
    <property type="match status" value="1"/>
</dbReference>
<feature type="domain" description="Carbohydrate-binding" evidence="1">
    <location>
        <begin position="30"/>
        <end position="200"/>
    </location>
</feature>
<proteinExistence type="predicted"/>
<dbReference type="RefSeq" id="WP_390198547.1">
    <property type="nucleotide sequence ID" value="NZ_JBHSDV010000002.1"/>
</dbReference>
<dbReference type="Gene3D" id="3.40.50.1820">
    <property type="entry name" value="alpha/beta hydrolase"/>
    <property type="match status" value="1"/>
</dbReference>
<dbReference type="EMBL" id="JBHSDV010000002">
    <property type="protein sequence ID" value="MFC4387901.1"/>
    <property type="molecule type" value="Genomic_DNA"/>
</dbReference>
<dbReference type="Gene3D" id="2.60.40.1190">
    <property type="match status" value="1"/>
</dbReference>
<protein>
    <submittedName>
        <fullName evidence="2">Sugar-binding protein</fullName>
    </submittedName>
</protein>
<dbReference type="Pfam" id="PF06452">
    <property type="entry name" value="CBM9_1"/>
    <property type="match status" value="1"/>
</dbReference>
<dbReference type="Proteomes" id="UP001595880">
    <property type="component" value="Unassembled WGS sequence"/>
</dbReference>
<name>A0ABV8VW65_9BACI</name>
<dbReference type="SUPFAM" id="SSF49344">
    <property type="entry name" value="CBD9-like"/>
    <property type="match status" value="1"/>
</dbReference>
<dbReference type="PANTHER" id="PTHR48098:SF6">
    <property type="entry name" value="FERRI-BACILLIBACTIN ESTERASE BESA"/>
    <property type="match status" value="1"/>
</dbReference>
<dbReference type="InterPro" id="IPR050583">
    <property type="entry name" value="Mycobacterial_A85_antigen"/>
</dbReference>
<dbReference type="PANTHER" id="PTHR48098">
    <property type="entry name" value="ENTEROCHELIN ESTERASE-RELATED"/>
    <property type="match status" value="1"/>
</dbReference>
<sequence length="563" mass="62993">MEITSVKLAVDSNGLDANGRMVAYFGSPRIDGEIDSIWKKAPKVIPQYASTDQTTATFQALWDDDALYILAVVKDAHLSAQSDTLHNQDSVEIFLDEHNDKSEEYGVDDLHIRINYKNSLSADVGNTINYYTAAKITEDGYIIEARIALKQKPENGKVLGIELQVNDAMGEDRVGSIHVFDSTGQAWNNPSTFGEIILVGKTKQQESGSNPYDLINLIKHTTKMDFTRYKNPSIVMDTIGTISERTLLIPHISQQEMDTHYHALTKAISELELTEEAVNEKYFEPVPDDYRIPCANQGTIQTLHYDTPNLDNGIDKKKLHVYLPYGYDASNSSKQYNVLYLMHGGGENEDLIFGGPGENKELKNILDNRIAKGDIEPLIVVTPTIYGGKGDPASFHEELIHDIVPLVETTYHTYANIDDLQASRAHRAFGGFSMGSVTTWHLFTTCLDYFKYYLPLCGDSWALGLTGGGKMPTETAAYIADAARTSGYAPEDYYIFSATGDKDIAYPNLKPQIDAMKELTDVFHYSSDTEKGNFYFIVADGGTHSWYWVNQYIYDILPDLFKK</sequence>
<evidence type="ECO:0000313" key="2">
    <source>
        <dbReference type="EMBL" id="MFC4387901.1"/>
    </source>
</evidence>
<evidence type="ECO:0000259" key="1">
    <source>
        <dbReference type="Pfam" id="PF06452"/>
    </source>
</evidence>
<keyword evidence="3" id="KW-1185">Reference proteome</keyword>
<accession>A0ABV8VW65</accession>
<gene>
    <name evidence="2" type="ORF">ACFOZ1_08760</name>
</gene>
<organism evidence="2 3">
    <name type="scientific">Gracilibacillus marinus</name>
    <dbReference type="NCBI Taxonomy" id="630535"/>
    <lineage>
        <taxon>Bacteria</taxon>
        <taxon>Bacillati</taxon>
        <taxon>Bacillota</taxon>
        <taxon>Bacilli</taxon>
        <taxon>Bacillales</taxon>
        <taxon>Bacillaceae</taxon>
        <taxon>Gracilibacillus</taxon>
    </lineage>
</organism>
<comment type="caution">
    <text evidence="2">The sequence shown here is derived from an EMBL/GenBank/DDBJ whole genome shotgun (WGS) entry which is preliminary data.</text>
</comment>
<dbReference type="InterPro" id="IPR029058">
    <property type="entry name" value="AB_hydrolase_fold"/>
</dbReference>
<dbReference type="InterPro" id="IPR010502">
    <property type="entry name" value="Carb-bd_dom_fam9"/>
</dbReference>